<keyword evidence="2" id="KW-0548">Nucleotidyltransferase</keyword>
<dbReference type="GO" id="GO:0003964">
    <property type="term" value="F:RNA-directed DNA polymerase activity"/>
    <property type="evidence" value="ECO:0007669"/>
    <property type="project" value="UniProtKB-KW"/>
</dbReference>
<feature type="domain" description="Reverse transcriptase zinc-binding" evidence="1">
    <location>
        <begin position="72"/>
        <end position="157"/>
    </location>
</feature>
<proteinExistence type="predicted"/>
<dbReference type="AlphaFoldDB" id="A0A2U1L5T4"/>
<evidence type="ECO:0000313" key="3">
    <source>
        <dbReference type="Proteomes" id="UP000245207"/>
    </source>
</evidence>
<protein>
    <submittedName>
        <fullName evidence="2">RNA-directed DNA polymerase, eukaryota, Reverse transcriptase zinc-binding domain protein</fullName>
    </submittedName>
</protein>
<comment type="caution">
    <text evidence="2">The sequence shown here is derived from an EMBL/GenBank/DDBJ whole genome shotgun (WGS) entry which is preliminary data.</text>
</comment>
<keyword evidence="2" id="KW-0695">RNA-directed DNA polymerase</keyword>
<organism evidence="2 3">
    <name type="scientific">Artemisia annua</name>
    <name type="common">Sweet wormwood</name>
    <dbReference type="NCBI Taxonomy" id="35608"/>
    <lineage>
        <taxon>Eukaryota</taxon>
        <taxon>Viridiplantae</taxon>
        <taxon>Streptophyta</taxon>
        <taxon>Embryophyta</taxon>
        <taxon>Tracheophyta</taxon>
        <taxon>Spermatophyta</taxon>
        <taxon>Magnoliopsida</taxon>
        <taxon>eudicotyledons</taxon>
        <taxon>Gunneridae</taxon>
        <taxon>Pentapetalae</taxon>
        <taxon>asterids</taxon>
        <taxon>campanulids</taxon>
        <taxon>Asterales</taxon>
        <taxon>Asteraceae</taxon>
        <taxon>Asteroideae</taxon>
        <taxon>Anthemideae</taxon>
        <taxon>Artemisiinae</taxon>
        <taxon>Artemisia</taxon>
    </lineage>
</organism>
<dbReference type="Pfam" id="PF13966">
    <property type="entry name" value="zf-RVT"/>
    <property type="match status" value="1"/>
</dbReference>
<dbReference type="Proteomes" id="UP000245207">
    <property type="component" value="Unassembled WGS sequence"/>
</dbReference>
<dbReference type="InterPro" id="IPR026960">
    <property type="entry name" value="RVT-Znf"/>
</dbReference>
<evidence type="ECO:0000259" key="1">
    <source>
        <dbReference type="Pfam" id="PF13966"/>
    </source>
</evidence>
<dbReference type="PANTHER" id="PTHR33116:SF78">
    <property type="entry name" value="OS12G0587133 PROTEIN"/>
    <property type="match status" value="1"/>
</dbReference>
<dbReference type="EMBL" id="PKPP01011318">
    <property type="protein sequence ID" value="PWA44358.1"/>
    <property type="molecule type" value="Genomic_DNA"/>
</dbReference>
<name>A0A2U1L5T4_ARTAN</name>
<gene>
    <name evidence="2" type="ORF">CTI12_AA527100</name>
</gene>
<dbReference type="OrthoDB" id="1088926at2759"/>
<accession>A0A2U1L5T4</accession>
<keyword evidence="2" id="KW-0808">Transferase</keyword>
<dbReference type="PANTHER" id="PTHR33116">
    <property type="entry name" value="REVERSE TRANSCRIPTASE ZINC-BINDING DOMAIN-CONTAINING PROTEIN-RELATED-RELATED"/>
    <property type="match status" value="1"/>
</dbReference>
<evidence type="ECO:0000313" key="2">
    <source>
        <dbReference type="EMBL" id="PWA44358.1"/>
    </source>
</evidence>
<sequence>MVAEISGDFCLLTGTKPVAGRRLLQRWKSFGLQVLRLIGFLKGSWGMAITFGSGRTGNNDSWLWDDEAKAPFSVALVKNLFRKDRYEYRSHKMKWESWVPIKVNILMWRIEMNRIPTRLALHHRHIFLTDLTCPLCEVVDESSCHVLADCGFSFCVWSSIWKWCKLDPIYVFDIDDLLHIHKNVKGPKWAKKVIRGIIMTTCWAIWNACNKKVFDEYNPKVAEVVVVVKSMSFLWHKSRSRFISLLWKDWVVFPLYLM</sequence>
<reference evidence="2 3" key="1">
    <citation type="journal article" date="2018" name="Mol. Plant">
        <title>The genome of Artemisia annua provides insight into the evolution of Asteraceae family and artemisinin biosynthesis.</title>
        <authorList>
            <person name="Shen Q."/>
            <person name="Zhang L."/>
            <person name="Liao Z."/>
            <person name="Wang S."/>
            <person name="Yan T."/>
            <person name="Shi P."/>
            <person name="Liu M."/>
            <person name="Fu X."/>
            <person name="Pan Q."/>
            <person name="Wang Y."/>
            <person name="Lv Z."/>
            <person name="Lu X."/>
            <person name="Zhang F."/>
            <person name="Jiang W."/>
            <person name="Ma Y."/>
            <person name="Chen M."/>
            <person name="Hao X."/>
            <person name="Li L."/>
            <person name="Tang Y."/>
            <person name="Lv G."/>
            <person name="Zhou Y."/>
            <person name="Sun X."/>
            <person name="Brodelius P.E."/>
            <person name="Rose J.K.C."/>
            <person name="Tang K."/>
        </authorList>
    </citation>
    <scope>NUCLEOTIDE SEQUENCE [LARGE SCALE GENOMIC DNA]</scope>
    <source>
        <strain evidence="3">cv. Huhao1</strain>
        <tissue evidence="2">Leaf</tissue>
    </source>
</reference>
<dbReference type="STRING" id="35608.A0A2U1L5T4"/>
<keyword evidence="3" id="KW-1185">Reference proteome</keyword>